<proteinExistence type="predicted"/>
<keyword evidence="3" id="KW-0498">Mitosis</keyword>
<feature type="domain" description="Anaphase-promoting complex subunit 4-like WD40" evidence="7">
    <location>
        <begin position="28"/>
        <end position="115"/>
    </location>
</feature>
<evidence type="ECO:0000256" key="2">
    <source>
        <dbReference type="ARBA" id="ARBA00022618"/>
    </source>
</evidence>
<comment type="caution">
    <text evidence="9">The sequence shown here is derived from an EMBL/GenBank/DDBJ whole genome shotgun (WGS) entry which is preliminary data.</text>
</comment>
<feature type="repeat" description="WD" evidence="6">
    <location>
        <begin position="66"/>
        <end position="100"/>
    </location>
</feature>
<protein>
    <recommendedName>
        <fullName evidence="1">Anaphase-promoting complex subunit 4</fullName>
    </recommendedName>
</protein>
<dbReference type="PANTHER" id="PTHR13260">
    <property type="entry name" value="ANAPHASE PROMOTING COMPLEX SUBUNIT 4 APC4"/>
    <property type="match status" value="1"/>
</dbReference>
<keyword evidence="4" id="KW-0833">Ubl conjugation pathway</keyword>
<accession>A0AAV1WSV7</accession>
<evidence type="ECO:0000256" key="3">
    <source>
        <dbReference type="ARBA" id="ARBA00022776"/>
    </source>
</evidence>
<dbReference type="PROSITE" id="PS50082">
    <property type="entry name" value="WD_REPEATS_2"/>
    <property type="match status" value="1"/>
</dbReference>
<dbReference type="InterPro" id="IPR024977">
    <property type="entry name" value="Apc4-like_WD40_dom"/>
</dbReference>
<feature type="domain" description="Anaphase-promoting complex subunit 4 long" evidence="8">
    <location>
        <begin position="267"/>
        <end position="469"/>
    </location>
</feature>
<dbReference type="AlphaFoldDB" id="A0AAV1WSV7"/>
<dbReference type="SUPFAM" id="SSF50978">
    <property type="entry name" value="WD40 repeat-like"/>
    <property type="match status" value="1"/>
</dbReference>
<gene>
    <name evidence="9" type="ORF">LLUT_LOCUS13083</name>
</gene>
<sequence length="779" mass="87491">METDESSRVLPFQLQFDKPLASQVKIAEWNPEKDLLAMVTDDSKILLHRFNWQRLWTITPSSGKCITSLCWRPDGKAIAVGLDDGTLSLYDVENGKLLRSLKSHGAAIVCLNWEEDSHPATDDCGHASKYEDRTSRFFPPAPRVPRMPGLVSGDNGFMDDGDDSFQEFSNSSHQRFNILCSGDKDGNICFSIFGIFPIGNINIRNLTFPTSCEGTETTYEVLNASIHKVALSKDLCRLIVICSGDLVEVGNNLGKIHMTEHNEHGLHCLALNTSIFWNRKNELHQVAQQASNIEDLTEVVRTSLSVMSRQWSDAMHTFQEKFSSLSTLIVDHGLDSSPQEEFLSLLGGARTSPPVHQFLVNTLGEVGVKRILKVLGGAGKELQRIVLDHLQPAAEVIAFRMGELRGFSRWRARYHPIGLDELLINNATEKAGMLLVQVERFMRVLSSVMQQYSNFFNWLLKCIKLLMSEPSDQLLPYNSELVIIFLKFLYEQDPVKQLLEISETDYDVEIDLETMQRVRELVQFGGFSDTEYLRRTLAKEFQQMELSFKEAFQMPFTTISRKILCEDLLPLFPLPTMPKASSSMRIPTSVSYYEDSSSASLSHQTCQNQFLDYVSFQVPDQSFSDIANCICIVRGFMHDTDCLKKGYSSLEAVLLSVPVDYQCVDLSLYKDSQIVLLLNKTSTTSENTGDGCVMILQASDLPYVSISRSACIDAWRLQDLKDSVAYLDIGDEKARTIPHSVIAPLAVSASRGVACVFAARKRALVYILEEDEDDVSDAE</sequence>
<dbReference type="InterPro" id="IPR024789">
    <property type="entry name" value="APC4"/>
</dbReference>
<dbReference type="EMBL" id="CAXHTB010000009">
    <property type="protein sequence ID" value="CAL0312023.1"/>
    <property type="molecule type" value="Genomic_DNA"/>
</dbReference>
<dbReference type="SMART" id="SM00320">
    <property type="entry name" value="WD40"/>
    <property type="match status" value="2"/>
</dbReference>
<dbReference type="GO" id="GO:0005680">
    <property type="term" value="C:anaphase-promoting complex"/>
    <property type="evidence" value="ECO:0007669"/>
    <property type="project" value="InterPro"/>
</dbReference>
<dbReference type="Pfam" id="PF12894">
    <property type="entry name" value="ANAPC4_WD40"/>
    <property type="match status" value="1"/>
</dbReference>
<evidence type="ECO:0000256" key="6">
    <source>
        <dbReference type="PROSITE-ProRule" id="PRU00221"/>
    </source>
</evidence>
<dbReference type="GO" id="GO:0031145">
    <property type="term" value="P:anaphase-promoting complex-dependent catabolic process"/>
    <property type="evidence" value="ECO:0007669"/>
    <property type="project" value="InterPro"/>
</dbReference>
<evidence type="ECO:0000313" key="9">
    <source>
        <dbReference type="EMBL" id="CAL0312023.1"/>
    </source>
</evidence>
<dbReference type="Pfam" id="PF12896">
    <property type="entry name" value="ANAPC4"/>
    <property type="match status" value="1"/>
</dbReference>
<evidence type="ECO:0000256" key="5">
    <source>
        <dbReference type="ARBA" id="ARBA00023306"/>
    </source>
</evidence>
<keyword evidence="10" id="KW-1185">Reference proteome</keyword>
<keyword evidence="5" id="KW-0131">Cell cycle</keyword>
<dbReference type="Gene3D" id="2.130.10.10">
    <property type="entry name" value="YVTN repeat-like/Quinoprotein amine dehydrogenase"/>
    <property type="match status" value="1"/>
</dbReference>
<dbReference type="InterPro" id="IPR036322">
    <property type="entry name" value="WD40_repeat_dom_sf"/>
</dbReference>
<dbReference type="PANTHER" id="PTHR13260:SF0">
    <property type="entry name" value="ANAPHASE-PROMOTING COMPLEX SUBUNIT 4"/>
    <property type="match status" value="1"/>
</dbReference>
<evidence type="ECO:0000256" key="1">
    <source>
        <dbReference type="ARBA" id="ARBA00016067"/>
    </source>
</evidence>
<evidence type="ECO:0000256" key="4">
    <source>
        <dbReference type="ARBA" id="ARBA00022786"/>
    </source>
</evidence>
<dbReference type="InterPro" id="IPR024790">
    <property type="entry name" value="APC4_long_dom"/>
</dbReference>
<dbReference type="GO" id="GO:0070979">
    <property type="term" value="P:protein K11-linked ubiquitination"/>
    <property type="evidence" value="ECO:0007669"/>
    <property type="project" value="TreeGrafter"/>
</dbReference>
<organism evidence="9 10">
    <name type="scientific">Lupinus luteus</name>
    <name type="common">European yellow lupine</name>
    <dbReference type="NCBI Taxonomy" id="3873"/>
    <lineage>
        <taxon>Eukaryota</taxon>
        <taxon>Viridiplantae</taxon>
        <taxon>Streptophyta</taxon>
        <taxon>Embryophyta</taxon>
        <taxon>Tracheophyta</taxon>
        <taxon>Spermatophyta</taxon>
        <taxon>Magnoliopsida</taxon>
        <taxon>eudicotyledons</taxon>
        <taxon>Gunneridae</taxon>
        <taxon>Pentapetalae</taxon>
        <taxon>rosids</taxon>
        <taxon>fabids</taxon>
        <taxon>Fabales</taxon>
        <taxon>Fabaceae</taxon>
        <taxon>Papilionoideae</taxon>
        <taxon>50 kb inversion clade</taxon>
        <taxon>genistoids sensu lato</taxon>
        <taxon>core genistoids</taxon>
        <taxon>Genisteae</taxon>
        <taxon>Lupinus</taxon>
    </lineage>
</organism>
<evidence type="ECO:0000259" key="8">
    <source>
        <dbReference type="Pfam" id="PF12896"/>
    </source>
</evidence>
<keyword evidence="6" id="KW-0853">WD repeat</keyword>
<dbReference type="GO" id="GO:0034399">
    <property type="term" value="C:nuclear periphery"/>
    <property type="evidence" value="ECO:0007669"/>
    <property type="project" value="TreeGrafter"/>
</dbReference>
<dbReference type="InterPro" id="IPR015943">
    <property type="entry name" value="WD40/YVTN_repeat-like_dom_sf"/>
</dbReference>
<dbReference type="InterPro" id="IPR001680">
    <property type="entry name" value="WD40_rpt"/>
</dbReference>
<keyword evidence="2" id="KW-0132">Cell division</keyword>
<dbReference type="Proteomes" id="UP001497480">
    <property type="component" value="Unassembled WGS sequence"/>
</dbReference>
<dbReference type="GO" id="GO:0051301">
    <property type="term" value="P:cell division"/>
    <property type="evidence" value="ECO:0007669"/>
    <property type="project" value="UniProtKB-KW"/>
</dbReference>
<reference evidence="9 10" key="1">
    <citation type="submission" date="2024-03" db="EMBL/GenBank/DDBJ databases">
        <authorList>
            <person name="Martinez-Hernandez J."/>
        </authorList>
    </citation>
    <scope>NUCLEOTIDE SEQUENCE [LARGE SCALE GENOMIC DNA]</scope>
</reference>
<evidence type="ECO:0000259" key="7">
    <source>
        <dbReference type="Pfam" id="PF12894"/>
    </source>
</evidence>
<evidence type="ECO:0000313" key="10">
    <source>
        <dbReference type="Proteomes" id="UP001497480"/>
    </source>
</evidence>
<name>A0AAV1WSV7_LUPLU</name>